<dbReference type="KEGG" id="fam:OYT1_ch2177"/>
<gene>
    <name evidence="4" type="ORF">OYT1_ch2177</name>
</gene>
<dbReference type="Gene3D" id="3.30.1370.120">
    <property type="match status" value="1"/>
</dbReference>
<evidence type="ECO:0000313" key="5">
    <source>
        <dbReference type="Proteomes" id="UP000033070"/>
    </source>
</evidence>
<reference evidence="4 5" key="1">
    <citation type="submission" date="2018-06" db="EMBL/GenBank/DDBJ databases">
        <title>OYT1 Genome Sequencing.</title>
        <authorList>
            <person name="Kato S."/>
            <person name="Itoh T."/>
            <person name="Ohkuma M."/>
        </authorList>
    </citation>
    <scope>NUCLEOTIDE SEQUENCE [LARGE SCALE GENOMIC DNA]</scope>
    <source>
        <strain evidence="4 5">OYT1</strain>
    </source>
</reference>
<dbReference type="Proteomes" id="UP000033070">
    <property type="component" value="Chromosome"/>
</dbReference>
<evidence type="ECO:0000259" key="3">
    <source>
        <dbReference type="Pfam" id="PF03958"/>
    </source>
</evidence>
<dbReference type="RefSeq" id="WP_062626337.1">
    <property type="nucleotide sequence ID" value="NZ_AP018738.1"/>
</dbReference>
<organism evidence="4 5">
    <name type="scientific">Ferriphaselus amnicola</name>
    <dbReference type="NCBI Taxonomy" id="1188319"/>
    <lineage>
        <taxon>Bacteria</taxon>
        <taxon>Pseudomonadati</taxon>
        <taxon>Pseudomonadota</taxon>
        <taxon>Betaproteobacteria</taxon>
        <taxon>Nitrosomonadales</taxon>
        <taxon>Gallionellaceae</taxon>
        <taxon>Ferriphaselus</taxon>
    </lineage>
</organism>
<proteinExistence type="predicted"/>
<dbReference type="InterPro" id="IPR038591">
    <property type="entry name" value="NolW-like_sf"/>
</dbReference>
<protein>
    <recommendedName>
        <fullName evidence="3">NolW-like domain-containing protein</fullName>
    </recommendedName>
</protein>
<feature type="compositionally biased region" description="Low complexity" evidence="1">
    <location>
        <begin position="260"/>
        <end position="271"/>
    </location>
</feature>
<dbReference type="EMBL" id="AP018738">
    <property type="protein sequence ID" value="BBE51697.1"/>
    <property type="molecule type" value="Genomic_DNA"/>
</dbReference>
<evidence type="ECO:0000256" key="2">
    <source>
        <dbReference type="SAM" id="SignalP"/>
    </source>
</evidence>
<evidence type="ECO:0000313" key="4">
    <source>
        <dbReference type="EMBL" id="BBE51697.1"/>
    </source>
</evidence>
<feature type="domain" description="NolW-like" evidence="3">
    <location>
        <begin position="22"/>
        <end position="80"/>
    </location>
</feature>
<dbReference type="AlphaFoldDB" id="A0A2Z6GE00"/>
<feature type="chain" id="PRO_5017399718" description="NolW-like domain-containing protein" evidence="2">
    <location>
        <begin position="21"/>
        <end position="285"/>
    </location>
</feature>
<accession>A0A2Z6GE00</accession>
<feature type="region of interest" description="Disordered" evidence="1">
    <location>
        <begin position="258"/>
        <end position="277"/>
    </location>
</feature>
<name>A0A2Z6GE00_9PROT</name>
<dbReference type="Pfam" id="PF03958">
    <property type="entry name" value="Secretin_N"/>
    <property type="match status" value="1"/>
</dbReference>
<feature type="signal peptide" evidence="2">
    <location>
        <begin position="1"/>
        <end position="20"/>
    </location>
</feature>
<dbReference type="InterPro" id="IPR005644">
    <property type="entry name" value="NolW-like"/>
</dbReference>
<dbReference type="STRING" id="1188319.OYT1_01166"/>
<keyword evidence="5" id="KW-1185">Reference proteome</keyword>
<sequence>MSVTKLCGLGCVLWSSLNWAEVVVIPLQHRTVDEVLPVVRPLLTPDGAASGMNNQLILRGEPAALEEIRALLPSLDVPLRRLRITVLQDVDETTANRLRELSASLDVGHAARIGVAGSHGHSGWVVDAGPGEGRVRGREEASQMQLEDRKTQQVQVVEGGRALVRVGQSQPMRLRQRMVTPQGQTRIIETTQYREANSGFYVQPLLVGERVMVEITAQNDSPMPNNGGYARAQQVTTTVTGRLGEWLALGDLAQQASERNSNIGGSQSSNGRESRRIWLKVEEMR</sequence>
<keyword evidence="2" id="KW-0732">Signal</keyword>
<evidence type="ECO:0000256" key="1">
    <source>
        <dbReference type="SAM" id="MobiDB-lite"/>
    </source>
</evidence>